<sequence length="291" mass="31512">MIIVLGASGGVGSEVVKALRDKGEAVLAVVHSHQRAEAIRAEGIEPVVVDLRNDRDLRKAFGRGKRAFLLNPPGDPRGDAEEAELETGRSIALALEDSGLKKVVLASTYGAQAGHAIGDLSTLFELERRVLASGIPVAINRGSYYFSNLDMLIEPARQGVLPTAFPEDFVLPMVAPRDLGRAAAERLTSGVEDVGLRNVEGPERYRFGQVAEVLGRWLGREVKVQTTPRDGWEDSFRQVGFSPESAHSFARMTEATVDGEFPEDVWRGEVGLEAYLAGLVGQQKAPPSELR</sequence>
<evidence type="ECO:0000259" key="1">
    <source>
        <dbReference type="Pfam" id="PF05368"/>
    </source>
</evidence>
<dbReference type="SUPFAM" id="SSF51735">
    <property type="entry name" value="NAD(P)-binding Rossmann-fold domains"/>
    <property type="match status" value="1"/>
</dbReference>
<accession>A0ABX7CB11</accession>
<dbReference type="EMBL" id="CP068046">
    <property type="protein sequence ID" value="QQR40892.1"/>
    <property type="molecule type" value="Genomic_DNA"/>
</dbReference>
<organism evidence="2 3">
    <name type="scientific">Devosia rhizoryzae</name>
    <dbReference type="NCBI Taxonomy" id="2774137"/>
    <lineage>
        <taxon>Bacteria</taxon>
        <taxon>Pseudomonadati</taxon>
        <taxon>Pseudomonadota</taxon>
        <taxon>Alphaproteobacteria</taxon>
        <taxon>Hyphomicrobiales</taxon>
        <taxon>Devosiaceae</taxon>
        <taxon>Devosia</taxon>
    </lineage>
</organism>
<dbReference type="Proteomes" id="UP000595857">
    <property type="component" value="Chromosome"/>
</dbReference>
<dbReference type="InterPro" id="IPR008030">
    <property type="entry name" value="NmrA-like"/>
</dbReference>
<protein>
    <submittedName>
        <fullName evidence="2">NAD(P)H-binding protein</fullName>
    </submittedName>
</protein>
<gene>
    <name evidence="2" type="ORF">JI748_07900</name>
</gene>
<dbReference type="InterPro" id="IPR036291">
    <property type="entry name" value="NAD(P)-bd_dom_sf"/>
</dbReference>
<feature type="domain" description="NmrA-like" evidence="1">
    <location>
        <begin position="2"/>
        <end position="232"/>
    </location>
</feature>
<dbReference type="PANTHER" id="PTHR43162">
    <property type="match status" value="1"/>
</dbReference>
<reference evidence="2 3" key="1">
    <citation type="submission" date="2021-01" db="EMBL/GenBank/DDBJ databases">
        <title>Genome seq and assembly of Devosia sp. LEGU1.</title>
        <authorList>
            <person name="Chhetri G."/>
        </authorList>
    </citation>
    <scope>NUCLEOTIDE SEQUENCE [LARGE SCALE GENOMIC DNA]</scope>
    <source>
        <strain evidence="2 3">LEGU1</strain>
    </source>
</reference>
<keyword evidence="3" id="KW-1185">Reference proteome</keyword>
<dbReference type="Gene3D" id="3.40.50.720">
    <property type="entry name" value="NAD(P)-binding Rossmann-like Domain"/>
    <property type="match status" value="1"/>
</dbReference>
<evidence type="ECO:0000313" key="2">
    <source>
        <dbReference type="EMBL" id="QQR40892.1"/>
    </source>
</evidence>
<proteinExistence type="predicted"/>
<evidence type="ECO:0000313" key="3">
    <source>
        <dbReference type="Proteomes" id="UP000595857"/>
    </source>
</evidence>
<name>A0ABX7CB11_9HYPH</name>
<dbReference type="Gene3D" id="3.90.25.10">
    <property type="entry name" value="UDP-galactose 4-epimerase, domain 1"/>
    <property type="match status" value="1"/>
</dbReference>
<dbReference type="RefSeq" id="WP_201636616.1">
    <property type="nucleotide sequence ID" value="NZ_CP068046.1"/>
</dbReference>
<dbReference type="PANTHER" id="PTHR43162:SF1">
    <property type="entry name" value="PRESTALK A DIFFERENTIATION PROTEIN A"/>
    <property type="match status" value="1"/>
</dbReference>
<dbReference type="Pfam" id="PF05368">
    <property type="entry name" value="NmrA"/>
    <property type="match status" value="1"/>
</dbReference>
<dbReference type="InterPro" id="IPR051604">
    <property type="entry name" value="Ergot_Alk_Oxidoreductase"/>
</dbReference>